<gene>
    <name evidence="1" type="ORF">SAMN05444420_10432</name>
</gene>
<dbReference type="EMBL" id="FNND01000004">
    <property type="protein sequence ID" value="SDW77863.1"/>
    <property type="molecule type" value="Genomic_DNA"/>
</dbReference>
<organism evidence="1 2">
    <name type="scientific">Capnocytophaga granulosa</name>
    <dbReference type="NCBI Taxonomy" id="45242"/>
    <lineage>
        <taxon>Bacteria</taxon>
        <taxon>Pseudomonadati</taxon>
        <taxon>Bacteroidota</taxon>
        <taxon>Flavobacteriia</taxon>
        <taxon>Flavobacteriales</taxon>
        <taxon>Flavobacteriaceae</taxon>
        <taxon>Capnocytophaga</taxon>
    </lineage>
</organism>
<evidence type="ECO:0000313" key="1">
    <source>
        <dbReference type="EMBL" id="SDW77863.1"/>
    </source>
</evidence>
<dbReference type="InterPro" id="IPR019861">
    <property type="entry name" value="PorP/SprF_Bacteroidetes"/>
</dbReference>
<dbReference type="NCBIfam" id="TIGR03519">
    <property type="entry name" value="T9SS_PorP_fam"/>
    <property type="match status" value="1"/>
</dbReference>
<sequence>MYNHWFLLYLCTLLNEKNMLKKEMRLIVLLGLVLLGDRVTAQQDSQYTQYMYNTMMINPAYAGSRDCTSIFALYRNQWVGLDGAPKTASLSFHTPFEEKHIGIGAGIYHESIGPQSTNVVDVDFSYTLEFDESKLAFGLKAAAGFYNFDRNKLNLLYPNDAAFEGKANTFLPNIGAGVYYYGEKYYVGFSIPYLLDTKTFSKTDERKITDVNEKQHYNLMGGYVFDLSPDFKFKPAALMKMVSGSPLQVDLSANFMYDDRFVLGAAYRWSAAVSAMAGFQIDRNWFIGYAFDWETTKLSKYNNGSHEIFLRYEFVRDIQKIISPRFF</sequence>
<name>A0A1H2WAZ3_9FLAO</name>
<evidence type="ECO:0000313" key="2">
    <source>
        <dbReference type="Proteomes" id="UP000182771"/>
    </source>
</evidence>
<comment type="caution">
    <text evidence="1">The sequence shown here is derived from an EMBL/GenBank/DDBJ whole genome shotgun (WGS) entry which is preliminary data.</text>
</comment>
<dbReference type="AlphaFoldDB" id="A0A1H2WAZ3"/>
<keyword evidence="2" id="KW-1185">Reference proteome</keyword>
<reference evidence="1 2" key="1">
    <citation type="submission" date="2016-10" db="EMBL/GenBank/DDBJ databases">
        <authorList>
            <person name="Varghese N."/>
            <person name="Submissions S."/>
        </authorList>
    </citation>
    <scope>NUCLEOTIDE SEQUENCE [LARGE SCALE GENOMIC DNA]</scope>
    <source>
        <strain evidence="1 2">DSM 11449</strain>
    </source>
</reference>
<protein>
    <submittedName>
        <fullName evidence="1">Type IX secretion system membrane protein, PorP/SprF family</fullName>
    </submittedName>
</protein>
<dbReference type="Proteomes" id="UP000182771">
    <property type="component" value="Unassembled WGS sequence"/>
</dbReference>
<accession>A0A1H2WAZ3</accession>
<proteinExistence type="predicted"/>
<dbReference type="Pfam" id="PF11751">
    <property type="entry name" value="PorP_SprF"/>
    <property type="match status" value="1"/>
</dbReference>